<keyword evidence="7" id="KW-0963">Cytoplasm</keyword>
<keyword evidence="4 7" id="KW-0521">NADP</keyword>
<accession>A0ABU8I8Q7</accession>
<dbReference type="NCBIfam" id="NF001221">
    <property type="entry name" value="PRK00197.1"/>
    <property type="match status" value="1"/>
</dbReference>
<dbReference type="PIRSF" id="PIRSF000151">
    <property type="entry name" value="GPR"/>
    <property type="match status" value="1"/>
</dbReference>
<dbReference type="CDD" id="cd07079">
    <property type="entry name" value="ALDH_F18-19_ProA-GPR"/>
    <property type="match status" value="1"/>
</dbReference>
<protein>
    <recommendedName>
        <fullName evidence="7">Gamma-glutamyl phosphate reductase</fullName>
        <shortName evidence="7">GPR</shortName>
        <ecNumber evidence="7">1.2.1.41</ecNumber>
    </recommendedName>
    <alternativeName>
        <fullName evidence="7">Glutamate-5-semialdehyde dehydrogenase</fullName>
    </alternativeName>
    <alternativeName>
        <fullName evidence="7">Glutamyl-gamma-semialdehyde dehydrogenase</fullName>
        <shortName evidence="7">GSA dehydrogenase</shortName>
    </alternativeName>
</protein>
<dbReference type="EC" id="1.2.1.41" evidence="7"/>
<evidence type="ECO:0000256" key="7">
    <source>
        <dbReference type="HAMAP-Rule" id="MF_00412"/>
    </source>
</evidence>
<dbReference type="HAMAP" id="MF_00412">
    <property type="entry name" value="ProA"/>
    <property type="match status" value="1"/>
</dbReference>
<dbReference type="GO" id="GO:0004350">
    <property type="term" value="F:glutamate-5-semialdehyde dehydrogenase activity"/>
    <property type="evidence" value="ECO:0007669"/>
    <property type="project" value="UniProtKB-EC"/>
</dbReference>
<evidence type="ECO:0000256" key="2">
    <source>
        <dbReference type="ARBA" id="ARBA00022605"/>
    </source>
</evidence>
<dbReference type="EMBL" id="JAYLLN010000035">
    <property type="protein sequence ID" value="MEI5985819.1"/>
    <property type="molecule type" value="Genomic_DNA"/>
</dbReference>
<keyword evidence="10" id="KW-1185">Reference proteome</keyword>
<evidence type="ECO:0000313" key="10">
    <source>
        <dbReference type="Proteomes" id="UP001363035"/>
    </source>
</evidence>
<dbReference type="PANTHER" id="PTHR11063">
    <property type="entry name" value="GLUTAMATE SEMIALDEHYDE DEHYDROGENASE"/>
    <property type="match status" value="1"/>
</dbReference>
<dbReference type="InterPro" id="IPR016162">
    <property type="entry name" value="Ald_DH_N"/>
</dbReference>
<evidence type="ECO:0000256" key="3">
    <source>
        <dbReference type="ARBA" id="ARBA00022650"/>
    </source>
</evidence>
<dbReference type="SUPFAM" id="SSF53720">
    <property type="entry name" value="ALDH-like"/>
    <property type="match status" value="1"/>
</dbReference>
<name>A0ABU8I8Q7_9SPHI</name>
<dbReference type="InterPro" id="IPR012134">
    <property type="entry name" value="Glu-5-SA_DH"/>
</dbReference>
<gene>
    <name evidence="7" type="primary">proA</name>
    <name evidence="9" type="ORF">VJ786_13005</name>
</gene>
<sequence length="423" mass="46887">MKNLEKEDKVGIQAELEQARQAKCTMASMSNADRQEVLKKIASSLLINKQRIIQENQKDLVKLDDKDPKRDRLLLDEARIEQMASSVLEVSELEDPTGQLLLERELPNGLLIRKETVALGVIAVIYESRPNVTIDVASLCLRSANVCLLRGGSDAWYSNSCLVEILKEVLVSVGCNPHLVQLLPVEREHVDELLHARFYVDLIIPRGSQSLINYVREHAKVPVIETGAGVCHTYVDKTADLNMAANIIANAKISRPSVCNALDTILVDALVLNGLLERLVPKFESAKVEVLADEISYPVWQSFAYQHLGRATEDDFGREFLDLICSMKVVNGLEEALDHIAHYSSKHSECIVSQNPKNIATFMKMVDAAAVYANASTRFTDGGVFGLGAEIGISTQKLHARGPFALEKLVCEKWFINGDGQIR</sequence>
<keyword evidence="5 7" id="KW-0560">Oxidoreductase</keyword>
<evidence type="ECO:0000259" key="8">
    <source>
        <dbReference type="Pfam" id="PF00171"/>
    </source>
</evidence>
<evidence type="ECO:0000256" key="6">
    <source>
        <dbReference type="ARBA" id="ARBA00049024"/>
    </source>
</evidence>
<evidence type="ECO:0000256" key="1">
    <source>
        <dbReference type="ARBA" id="ARBA00004985"/>
    </source>
</evidence>
<keyword evidence="2 7" id="KW-0028">Amino-acid biosynthesis</keyword>
<dbReference type="Gene3D" id="3.40.309.10">
    <property type="entry name" value="Aldehyde Dehydrogenase, Chain A, domain 2"/>
    <property type="match status" value="1"/>
</dbReference>
<dbReference type="PANTHER" id="PTHR11063:SF8">
    <property type="entry name" value="DELTA-1-PYRROLINE-5-CARBOXYLATE SYNTHASE"/>
    <property type="match status" value="1"/>
</dbReference>
<dbReference type="PROSITE" id="PS01223">
    <property type="entry name" value="PROA"/>
    <property type="match status" value="1"/>
</dbReference>
<feature type="domain" description="Aldehyde dehydrogenase" evidence="8">
    <location>
        <begin position="7"/>
        <end position="289"/>
    </location>
</feature>
<dbReference type="Pfam" id="PF00171">
    <property type="entry name" value="Aldedh"/>
    <property type="match status" value="1"/>
</dbReference>
<dbReference type="Proteomes" id="UP001363035">
    <property type="component" value="Unassembled WGS sequence"/>
</dbReference>
<dbReference type="RefSeq" id="WP_336557844.1">
    <property type="nucleotide sequence ID" value="NZ_JAYLLN010000035.1"/>
</dbReference>
<evidence type="ECO:0000313" key="9">
    <source>
        <dbReference type="EMBL" id="MEI5985819.1"/>
    </source>
</evidence>
<dbReference type="NCBIfam" id="TIGR00407">
    <property type="entry name" value="proA"/>
    <property type="match status" value="1"/>
</dbReference>
<comment type="subcellular location">
    <subcellularLocation>
        <location evidence="7">Cytoplasm</location>
    </subcellularLocation>
</comment>
<comment type="similarity">
    <text evidence="7">Belongs to the gamma-glutamyl phosphate reductase family.</text>
</comment>
<comment type="caution">
    <text evidence="9">The sequence shown here is derived from an EMBL/GenBank/DDBJ whole genome shotgun (WGS) entry which is preliminary data.</text>
</comment>
<keyword evidence="3 7" id="KW-0641">Proline biosynthesis</keyword>
<dbReference type="InterPro" id="IPR000965">
    <property type="entry name" value="GPR_dom"/>
</dbReference>
<dbReference type="InterPro" id="IPR015590">
    <property type="entry name" value="Aldehyde_DH_dom"/>
</dbReference>
<dbReference type="InterPro" id="IPR016163">
    <property type="entry name" value="Ald_DH_C"/>
</dbReference>
<proteinExistence type="inferred from homology"/>
<evidence type="ECO:0000256" key="4">
    <source>
        <dbReference type="ARBA" id="ARBA00022857"/>
    </source>
</evidence>
<reference evidence="9 10" key="1">
    <citation type="submission" date="2024-01" db="EMBL/GenBank/DDBJ databases">
        <title>Sphingobacterium tenebrionis sp. nov., a novel endophyte isolated from tenebrio molitor intestines.</title>
        <authorList>
            <person name="Zhang C."/>
        </authorList>
    </citation>
    <scope>NUCLEOTIDE SEQUENCE [LARGE SCALE GENOMIC DNA]</scope>
    <source>
        <strain evidence="9 10">PU5-4</strain>
    </source>
</reference>
<comment type="function">
    <text evidence="7">Catalyzes the NADPH-dependent reduction of L-glutamate 5-phosphate into L-glutamate 5-semialdehyde and phosphate. The product spontaneously undergoes cyclization to form 1-pyrroline-5-carboxylate.</text>
</comment>
<evidence type="ECO:0000256" key="5">
    <source>
        <dbReference type="ARBA" id="ARBA00023002"/>
    </source>
</evidence>
<comment type="pathway">
    <text evidence="1 7">Amino-acid biosynthesis; L-proline biosynthesis; L-glutamate 5-semialdehyde from L-glutamate: step 2/2.</text>
</comment>
<comment type="catalytic activity">
    <reaction evidence="6 7">
        <text>L-glutamate 5-semialdehyde + phosphate + NADP(+) = L-glutamyl 5-phosphate + NADPH + H(+)</text>
        <dbReference type="Rhea" id="RHEA:19541"/>
        <dbReference type="ChEBI" id="CHEBI:15378"/>
        <dbReference type="ChEBI" id="CHEBI:43474"/>
        <dbReference type="ChEBI" id="CHEBI:57783"/>
        <dbReference type="ChEBI" id="CHEBI:58066"/>
        <dbReference type="ChEBI" id="CHEBI:58274"/>
        <dbReference type="ChEBI" id="CHEBI:58349"/>
        <dbReference type="EC" id="1.2.1.41"/>
    </reaction>
</comment>
<organism evidence="9 10">
    <name type="scientific">Sphingobacterium tenebrionis</name>
    <dbReference type="NCBI Taxonomy" id="3111775"/>
    <lineage>
        <taxon>Bacteria</taxon>
        <taxon>Pseudomonadati</taxon>
        <taxon>Bacteroidota</taxon>
        <taxon>Sphingobacteriia</taxon>
        <taxon>Sphingobacteriales</taxon>
        <taxon>Sphingobacteriaceae</taxon>
        <taxon>Sphingobacterium</taxon>
    </lineage>
</organism>
<dbReference type="Gene3D" id="3.40.605.10">
    <property type="entry name" value="Aldehyde Dehydrogenase, Chain A, domain 1"/>
    <property type="match status" value="1"/>
</dbReference>
<dbReference type="InterPro" id="IPR020593">
    <property type="entry name" value="G-glutamylP_reductase_CS"/>
</dbReference>
<dbReference type="InterPro" id="IPR016161">
    <property type="entry name" value="Ald_DH/histidinol_DH"/>
</dbReference>